<dbReference type="RefSeq" id="WP_184072840.1">
    <property type="nucleotide sequence ID" value="NZ_JACHDS010000001.1"/>
</dbReference>
<dbReference type="AlphaFoldDB" id="A0A7X0D410"/>
<reference evidence="4 5" key="1">
    <citation type="submission" date="2020-08" db="EMBL/GenBank/DDBJ databases">
        <title>Sequencing the genomes of 1000 actinobacteria strains.</title>
        <authorList>
            <person name="Klenk H.-P."/>
        </authorList>
    </citation>
    <scope>NUCLEOTIDE SEQUENCE [LARGE SCALE GENOMIC DNA]</scope>
    <source>
        <strain evidence="4 5">DSM 46659</strain>
    </source>
</reference>
<dbReference type="InterPro" id="IPR009081">
    <property type="entry name" value="PP-bd_ACP"/>
</dbReference>
<dbReference type="Gene3D" id="1.10.1200.10">
    <property type="entry name" value="ACP-like"/>
    <property type="match status" value="1"/>
</dbReference>
<gene>
    <name evidence="4" type="ORF">HNR23_000346</name>
</gene>
<evidence type="ECO:0000259" key="3">
    <source>
        <dbReference type="PROSITE" id="PS50075"/>
    </source>
</evidence>
<dbReference type="Proteomes" id="UP000546642">
    <property type="component" value="Unassembled WGS sequence"/>
</dbReference>
<dbReference type="SUPFAM" id="SSF47336">
    <property type="entry name" value="ACP-like"/>
    <property type="match status" value="1"/>
</dbReference>
<evidence type="ECO:0000313" key="4">
    <source>
        <dbReference type="EMBL" id="MBB6170286.1"/>
    </source>
</evidence>
<sequence>MWDERFEELLRSYVPFLSADEPLEEDTDLRDLGLDSMGTVELLAQLEAAYDVRFVDEALTMETFASPGVLWKTLSQMQAA</sequence>
<keyword evidence="5" id="KW-1185">Reference proteome</keyword>
<keyword evidence="1" id="KW-0596">Phosphopantetheine</keyword>
<dbReference type="PROSITE" id="PS50075">
    <property type="entry name" value="CARRIER"/>
    <property type="match status" value="1"/>
</dbReference>
<evidence type="ECO:0000256" key="2">
    <source>
        <dbReference type="ARBA" id="ARBA00022553"/>
    </source>
</evidence>
<feature type="domain" description="Carrier" evidence="3">
    <location>
        <begin position="1"/>
        <end position="78"/>
    </location>
</feature>
<dbReference type="Pfam" id="PF00550">
    <property type="entry name" value="PP-binding"/>
    <property type="match status" value="1"/>
</dbReference>
<accession>A0A7X0D410</accession>
<name>A0A7X0D410_9ACTN</name>
<comment type="caution">
    <text evidence="4">The sequence shown here is derived from an EMBL/GenBank/DDBJ whole genome shotgun (WGS) entry which is preliminary data.</text>
</comment>
<dbReference type="InterPro" id="IPR036736">
    <property type="entry name" value="ACP-like_sf"/>
</dbReference>
<protein>
    <submittedName>
        <fullName evidence="4">Acyl carrier protein</fullName>
    </submittedName>
</protein>
<dbReference type="EMBL" id="JACHDS010000001">
    <property type="protein sequence ID" value="MBB6170286.1"/>
    <property type="molecule type" value="Genomic_DNA"/>
</dbReference>
<dbReference type="InterPro" id="IPR006162">
    <property type="entry name" value="Ppantetheine_attach_site"/>
</dbReference>
<evidence type="ECO:0000256" key="1">
    <source>
        <dbReference type="ARBA" id="ARBA00022450"/>
    </source>
</evidence>
<keyword evidence="2" id="KW-0597">Phosphoprotein</keyword>
<dbReference type="PROSITE" id="PS00012">
    <property type="entry name" value="PHOSPHOPANTETHEINE"/>
    <property type="match status" value="1"/>
</dbReference>
<organism evidence="4 5">
    <name type="scientific">Nocardiopsis mwathae</name>
    <dbReference type="NCBI Taxonomy" id="1472723"/>
    <lineage>
        <taxon>Bacteria</taxon>
        <taxon>Bacillati</taxon>
        <taxon>Actinomycetota</taxon>
        <taxon>Actinomycetes</taxon>
        <taxon>Streptosporangiales</taxon>
        <taxon>Nocardiopsidaceae</taxon>
        <taxon>Nocardiopsis</taxon>
    </lineage>
</organism>
<evidence type="ECO:0000313" key="5">
    <source>
        <dbReference type="Proteomes" id="UP000546642"/>
    </source>
</evidence>
<proteinExistence type="predicted"/>